<feature type="transmembrane region" description="Helical" evidence="1">
    <location>
        <begin position="36"/>
        <end position="58"/>
    </location>
</feature>
<sequence length="79" mass="9338">MKKAKKIYLPKYRATNIALISFILMATAFFKNRSLNIFLAIILSICVAGIIYFLYYMYLTKTKMGKRYIQKLKENVEKK</sequence>
<comment type="caution">
    <text evidence="2">The sequence shown here is derived from an EMBL/GenBank/DDBJ whole genome shotgun (WGS) entry which is preliminary data.</text>
</comment>
<keyword evidence="1" id="KW-0472">Membrane</keyword>
<dbReference type="GeneID" id="34302004"/>
<reference evidence="2" key="1">
    <citation type="submission" date="2021-05" db="EMBL/GenBank/DDBJ databases">
        <title>Pangenome of Leuconostoc gelidum warrants species status for Leuconostoc gelidum subsp. gasicomitatum.</title>
        <authorList>
            <person name="Johansson P."/>
            <person name="Sade E."/>
            <person name="Hultman J."/>
            <person name="Auvinen P."/>
            <person name="Bjorkroth J."/>
        </authorList>
    </citation>
    <scope>NUCLEOTIDE SEQUENCE</scope>
    <source>
        <strain evidence="2">A.21.4</strain>
    </source>
</reference>
<keyword evidence="1" id="KW-1133">Transmembrane helix</keyword>
<organism evidence="2 3">
    <name type="scientific">Leuconostoc gasicomitatum</name>
    <dbReference type="NCBI Taxonomy" id="115778"/>
    <lineage>
        <taxon>Bacteria</taxon>
        <taxon>Bacillati</taxon>
        <taxon>Bacillota</taxon>
        <taxon>Bacilli</taxon>
        <taxon>Lactobacillales</taxon>
        <taxon>Lactobacillaceae</taxon>
        <taxon>Leuconostoc</taxon>
        <taxon>Leuconostoc gelidum group</taxon>
    </lineage>
</organism>
<keyword evidence="1" id="KW-0812">Transmembrane</keyword>
<feature type="transmembrane region" description="Helical" evidence="1">
    <location>
        <begin position="12"/>
        <end position="30"/>
    </location>
</feature>
<dbReference type="AlphaFoldDB" id="A0A9Q3SY45"/>
<dbReference type="RefSeq" id="WP_013231091.1">
    <property type="nucleotide sequence ID" value="NZ_BPKT01000010.1"/>
</dbReference>
<gene>
    <name evidence="2" type="ORF">KIJ12_03935</name>
</gene>
<dbReference type="OMA" id="LYYMYLT"/>
<dbReference type="Proteomes" id="UP000752647">
    <property type="component" value="Unassembled WGS sequence"/>
</dbReference>
<evidence type="ECO:0000313" key="3">
    <source>
        <dbReference type="Proteomes" id="UP000752647"/>
    </source>
</evidence>
<evidence type="ECO:0000313" key="2">
    <source>
        <dbReference type="EMBL" id="MBZ5962313.1"/>
    </source>
</evidence>
<accession>A0A9Q3SY45</accession>
<protein>
    <submittedName>
        <fullName evidence="2">Uncharacterized protein</fullName>
    </submittedName>
</protein>
<dbReference type="EMBL" id="JAHBFI010000008">
    <property type="protein sequence ID" value="MBZ5962313.1"/>
    <property type="molecule type" value="Genomic_DNA"/>
</dbReference>
<proteinExistence type="predicted"/>
<name>A0A9Q3SY45_9LACO</name>
<evidence type="ECO:0000256" key="1">
    <source>
        <dbReference type="SAM" id="Phobius"/>
    </source>
</evidence>